<feature type="domain" description="Peptidase C14 caspase" evidence="2">
    <location>
        <begin position="15"/>
        <end position="279"/>
    </location>
</feature>
<dbReference type="SUPFAM" id="SSF52129">
    <property type="entry name" value="Caspase-like"/>
    <property type="match status" value="1"/>
</dbReference>
<feature type="compositionally biased region" description="Polar residues" evidence="1">
    <location>
        <begin position="155"/>
        <end position="175"/>
    </location>
</feature>
<gene>
    <name evidence="4" type="ORF">ACE1CI_17225</name>
</gene>
<name>A0ABV4XSG5_9CYAN</name>
<comment type="caution">
    <text evidence="4">The sequence shown here is derived from an EMBL/GenBank/DDBJ whole genome shotgun (WGS) entry which is preliminary data.</text>
</comment>
<proteinExistence type="predicted"/>
<dbReference type="Proteomes" id="UP001576784">
    <property type="component" value="Unassembled WGS sequence"/>
</dbReference>
<dbReference type="SUPFAM" id="SSF53474">
    <property type="entry name" value="alpha/beta-Hydrolases"/>
    <property type="match status" value="1"/>
</dbReference>
<feature type="region of interest" description="Disordered" evidence="1">
    <location>
        <begin position="155"/>
        <end position="200"/>
    </location>
</feature>
<dbReference type="Gene3D" id="3.40.50.1820">
    <property type="entry name" value="alpha/beta hydrolase"/>
    <property type="match status" value="1"/>
</dbReference>
<evidence type="ECO:0000313" key="4">
    <source>
        <dbReference type="EMBL" id="MFB2894652.1"/>
    </source>
</evidence>
<reference evidence="4 5" key="1">
    <citation type="submission" date="2024-09" db="EMBL/GenBank/DDBJ databases">
        <title>Floridaenema gen nov. (Aerosakkonemataceae, Aerosakkonematales ord. nov., Cyanobacteria) from benthic tropical and subtropical fresh waters, with the description of four new species.</title>
        <authorList>
            <person name="Moretto J.A."/>
            <person name="Berthold D.E."/>
            <person name="Lefler F.W."/>
            <person name="Huang I.-S."/>
            <person name="Laughinghouse H. IV."/>
        </authorList>
    </citation>
    <scope>NUCLEOTIDE SEQUENCE [LARGE SCALE GENOMIC DNA]</scope>
    <source>
        <strain evidence="4 5">BLCC-F50</strain>
    </source>
</reference>
<dbReference type="RefSeq" id="WP_413264297.1">
    <property type="nucleotide sequence ID" value="NZ_JBHFNR010000121.1"/>
</dbReference>
<dbReference type="InterPro" id="IPR011600">
    <property type="entry name" value="Pept_C14_caspase"/>
</dbReference>
<dbReference type="InterPro" id="IPR050452">
    <property type="entry name" value="Metacaspase"/>
</dbReference>
<keyword evidence="5" id="KW-1185">Reference proteome</keyword>
<dbReference type="InterPro" id="IPR029030">
    <property type="entry name" value="Caspase-like_dom_sf"/>
</dbReference>
<evidence type="ECO:0000256" key="1">
    <source>
        <dbReference type="SAM" id="MobiDB-lite"/>
    </source>
</evidence>
<evidence type="ECO:0000259" key="3">
    <source>
        <dbReference type="Pfam" id="PF24096"/>
    </source>
</evidence>
<dbReference type="EMBL" id="JBHFNR010000121">
    <property type="protein sequence ID" value="MFB2894652.1"/>
    <property type="molecule type" value="Genomic_DNA"/>
</dbReference>
<dbReference type="Gene3D" id="3.40.50.1460">
    <property type="match status" value="1"/>
</dbReference>
<feature type="domain" description="DUF7379" evidence="3">
    <location>
        <begin position="883"/>
        <end position="995"/>
    </location>
</feature>
<dbReference type="Pfam" id="PF24096">
    <property type="entry name" value="DUF7379"/>
    <property type="match status" value="1"/>
</dbReference>
<dbReference type="Pfam" id="PF00656">
    <property type="entry name" value="Peptidase_C14"/>
    <property type="match status" value="1"/>
</dbReference>
<evidence type="ECO:0000259" key="2">
    <source>
        <dbReference type="Pfam" id="PF00656"/>
    </source>
</evidence>
<protein>
    <submittedName>
        <fullName evidence="4">Caspase family protein</fullName>
    </submittedName>
</protein>
<accession>A0ABV4XSG5</accession>
<dbReference type="PANTHER" id="PTHR48104:SF30">
    <property type="entry name" value="METACASPASE-1"/>
    <property type="match status" value="1"/>
</dbReference>
<organism evidence="4 5">
    <name type="scientific">Floridaenema flaviceps BLCC-F50</name>
    <dbReference type="NCBI Taxonomy" id="3153642"/>
    <lineage>
        <taxon>Bacteria</taxon>
        <taxon>Bacillati</taxon>
        <taxon>Cyanobacteriota</taxon>
        <taxon>Cyanophyceae</taxon>
        <taxon>Oscillatoriophycideae</taxon>
        <taxon>Aerosakkonematales</taxon>
        <taxon>Aerosakkonemataceae</taxon>
        <taxon>Floridanema</taxon>
        <taxon>Floridanema flaviceps</taxon>
    </lineage>
</organism>
<evidence type="ECO:0000313" key="5">
    <source>
        <dbReference type="Proteomes" id="UP001576784"/>
    </source>
</evidence>
<dbReference type="InterPro" id="IPR029058">
    <property type="entry name" value="AB_hydrolase_fold"/>
</dbReference>
<dbReference type="PANTHER" id="PTHR48104">
    <property type="entry name" value="METACASPASE-4"/>
    <property type="match status" value="1"/>
</dbReference>
<dbReference type="InterPro" id="IPR055803">
    <property type="entry name" value="DUF7379"/>
</dbReference>
<sequence>MAAQQSNIPNGSSLWALLIGIDEYLKKEDNLRGCVNDVEAMRIFLINQLGVPENHIRLLTNQEATRANILQAFEDLINNPDIPPGSQIFFHYSGHGSQMPDPKEPDGQKETIVPHDSRVDGVFDIPDKTLAALLDRLAERKGNNITVILDCCHSGTGTRDPNRNPNLAKTRNVQPDNRIPPPDLDTDIRTGVKSRGKGASGWATEGITHVLLAGCRDDEKSQEYLSRDQGKEVWHGALTYFTLQALRQITPNTTYADLYEQVAVKVNSYNDKQMPQCEGDRDRVVFGGVRVERDPFIIVQKVEGNEVTLSSGQIHGLLQGTEVALYPPEVRTKNDLPTPLTTVEVTSALATTAIAKIKEGMPIVTIPKFARGLITKHIYAGLRQTVALEADLGEENELAIAHLRQAIQGASPDSGSPYLEVLENPDQVADLRVKAANGKLSIYNSTGEQLVVPEDIKDEGGNEIAVLHSLESIVRYRTLQKLVNNESSELVGKVKLRLLRYMYDGSLTEELPAGAVGTGGEITLTFNPEREELNDYVLEVINESSQPIYAYLLLLNPDYSITLQYPQLRQQDEIKAKGGKLTIGFDNRKERLNFSLPEGWDSCRDYLKVIVTTNPTDFKLLEQKGLNVPPPQKMRAASSALEQLLDCVLSGKRFASSAAKKNLEDWATTSLSVTVVRGFQRKTLKASAETITLNDGLTLVKPEGFQGEVSVTTLSQGTRSIEGDPSLKLPPGLDRFPDLFQPVGRTGTRSVESSFGSRALVIAFDVDEASRQSITPENPLRLELPAVANSEGADLLPIAFDGEDYLLVGYGAPGGNAVDVVKLPSPVAPGKRGLGRTLQLFIYKKMGRYTGDIGLRRAELVNGKVEYRDIQRNEFKPGDKVALFVHGFTADTREMVETFAPFLRDQVLPYDHLLTWDYETFGSSVEENGKQLAQDLQQKCGFGSDDQITVHIYAHSMGCLVSRCAIELSGGHEFVDKLVMAGPPNKGSTLATLGRGIVYLFTVLINRASVIAPLGMFNYLLEQLYQQGIGATDLTVNSPILDRLNALKEPSNVPYLVLAGENQLSEEEHDRLNRLAQKLLDRTLDNLFGEQNDIAVGLSSMRGVRGGAYSNLRVEVLDCDHFHYFQTLQGREAVKRWVIG</sequence>